<dbReference type="Pfam" id="PF12224">
    <property type="entry name" value="Amidoligase_2"/>
    <property type="match status" value="1"/>
</dbReference>
<evidence type="ECO:0000313" key="2">
    <source>
        <dbReference type="Proteomes" id="UP000803884"/>
    </source>
</evidence>
<protein>
    <recommendedName>
        <fullName evidence="3">Swim zinc finger domain protein</fullName>
    </recommendedName>
</protein>
<dbReference type="PANTHER" id="PTHR36847:SF1">
    <property type="entry name" value="AMIDOLIGASE ENZYME"/>
    <property type="match status" value="1"/>
</dbReference>
<dbReference type="GeneID" id="96008199"/>
<dbReference type="EMBL" id="JAAQHG020000027">
    <property type="protein sequence ID" value="KAL1584293.1"/>
    <property type="molecule type" value="Genomic_DNA"/>
</dbReference>
<dbReference type="RefSeq" id="XP_069227399.1">
    <property type="nucleotide sequence ID" value="XM_069375361.1"/>
</dbReference>
<dbReference type="InterPro" id="IPR022025">
    <property type="entry name" value="Amidoligase_2"/>
</dbReference>
<evidence type="ECO:0000313" key="1">
    <source>
        <dbReference type="EMBL" id="KAL1584293.1"/>
    </source>
</evidence>
<reference evidence="1 2" key="1">
    <citation type="journal article" date="2020" name="Microbiol. Resour. Announc.">
        <title>Draft Genome Sequence of a Cladosporium Species Isolated from the Mesophotic Ascidian Didemnum maculosum.</title>
        <authorList>
            <person name="Gioti A."/>
            <person name="Siaperas R."/>
            <person name="Nikolaivits E."/>
            <person name="Le Goff G."/>
            <person name="Ouazzani J."/>
            <person name="Kotoulas G."/>
            <person name="Topakas E."/>
        </authorList>
    </citation>
    <scope>NUCLEOTIDE SEQUENCE [LARGE SCALE GENOMIC DNA]</scope>
    <source>
        <strain evidence="1 2">TM138-S3</strain>
    </source>
</reference>
<accession>A0AB34KHS7</accession>
<proteinExistence type="predicted"/>
<dbReference type="AlphaFoldDB" id="A0AB34KHS7"/>
<dbReference type="PANTHER" id="PTHR36847">
    <property type="entry name" value="AMIDOLIGASE ENZYME"/>
    <property type="match status" value="1"/>
</dbReference>
<dbReference type="Proteomes" id="UP000803884">
    <property type="component" value="Unassembled WGS sequence"/>
</dbReference>
<organism evidence="1 2">
    <name type="scientific">Cladosporium halotolerans</name>
    <dbReference type="NCBI Taxonomy" id="1052096"/>
    <lineage>
        <taxon>Eukaryota</taxon>
        <taxon>Fungi</taxon>
        <taxon>Dikarya</taxon>
        <taxon>Ascomycota</taxon>
        <taxon>Pezizomycotina</taxon>
        <taxon>Dothideomycetes</taxon>
        <taxon>Dothideomycetidae</taxon>
        <taxon>Cladosporiales</taxon>
        <taxon>Cladosporiaceae</taxon>
        <taxon>Cladosporium</taxon>
    </lineage>
</organism>
<keyword evidence="2" id="KW-1185">Reference proteome</keyword>
<gene>
    <name evidence="1" type="ORF">WHR41_06756</name>
</gene>
<sequence>MTTISYHFGVEIEIMAKPHQIRETPLNQLLYWEKLGKALEKRGINVEVDKPHGPYRKNKERYTRGWWITRDGSLVRHQDEIAFEAVSPILNTSNGWEHQIDMFWKAYSKVFHQPRSQSESYCGGHIHVSSSSQEWSTDQLRNIASGIFHFEHFIEDMIPASRQNNQFCKKNSANSRFLRSCRGNPRKFFEKISDASRGEIWGLMQNDRKVLWNFAHVVKGGTGSIEFRGGRCFRGPQRTKAWIAFAVGYMHLLQGMPFWEYKVHRREVYSTEVLYEKIKASASKFYMDQYLPPRYTQLNESESWSE</sequence>
<evidence type="ECO:0008006" key="3">
    <source>
        <dbReference type="Google" id="ProtNLM"/>
    </source>
</evidence>
<name>A0AB34KHS7_9PEZI</name>
<comment type="caution">
    <text evidence="1">The sequence shown here is derived from an EMBL/GenBank/DDBJ whole genome shotgun (WGS) entry which is preliminary data.</text>
</comment>